<feature type="chain" id="PRO_5023054177" description="LamG-like jellyroll fold domain-containing protein" evidence="1">
    <location>
        <begin position="22"/>
        <end position="711"/>
    </location>
</feature>
<organism evidence="2 3">
    <name type="scientific">Chloropicon primus</name>
    <dbReference type="NCBI Taxonomy" id="1764295"/>
    <lineage>
        <taxon>Eukaryota</taxon>
        <taxon>Viridiplantae</taxon>
        <taxon>Chlorophyta</taxon>
        <taxon>Chloropicophyceae</taxon>
        <taxon>Chloropicales</taxon>
        <taxon>Chloropicaceae</taxon>
        <taxon>Chloropicon</taxon>
    </lineage>
</organism>
<evidence type="ECO:0000256" key="1">
    <source>
        <dbReference type="SAM" id="SignalP"/>
    </source>
</evidence>
<dbReference type="Proteomes" id="UP000316726">
    <property type="component" value="Chromosome 15"/>
</dbReference>
<keyword evidence="3" id="KW-1185">Reference proteome</keyword>
<proteinExistence type="predicted"/>
<protein>
    <recommendedName>
        <fullName evidence="4">LamG-like jellyroll fold domain-containing protein</fullName>
    </recommendedName>
</protein>
<dbReference type="InterPro" id="IPR013320">
    <property type="entry name" value="ConA-like_dom_sf"/>
</dbReference>
<dbReference type="Gene3D" id="2.60.120.200">
    <property type="match status" value="1"/>
</dbReference>
<dbReference type="AlphaFoldDB" id="A0A5B8MZA8"/>
<gene>
    <name evidence="2" type="ORF">A3770_15p74800</name>
</gene>
<name>A0A5B8MZA8_9CHLO</name>
<evidence type="ECO:0000313" key="2">
    <source>
        <dbReference type="EMBL" id="QDZ24962.1"/>
    </source>
</evidence>
<evidence type="ECO:0008006" key="4">
    <source>
        <dbReference type="Google" id="ProtNLM"/>
    </source>
</evidence>
<accession>A0A5B8MZA8</accession>
<feature type="signal peptide" evidence="1">
    <location>
        <begin position="1"/>
        <end position="21"/>
    </location>
</feature>
<sequence length="711" mass="77691">MLLRRSLVVLLVALAGVVVSGSEQNHVADGGVSLLSPQRSLHFDGEKASRTYFGSGALEAPEDLNAATVSAWVKVDRHKRYNWVAGTANRENGWALFLDEGEKACFGLFTGGQLRTISNRSLQLPKAWHYVSGVFSNGTIQVFVDAQPGEVVPLSHRSLSTGTWGEGVLVGGSPDFPQLRMHGQIAGVHLWSSARTASQLARDMVTFSSASPAPQPCEAEESKRNEGLVASWAISQSTGETRDSEGRLVVEEATSGRNLVTKGSGSEPRWRISNPPVYVHAVARASRDGDRAYEARLGSREPKQPGQRTSDVSYMLDRMPLNLELEAFLESTSNETLGQVPHLPWPLVPKRWIRISTTGGHDGAEESRHLCGRLSLRMLDRGKGSLPLPSQIIYLVTHPRENLSPDYSEIVDHCHFADDGVSTVRRIEESKADISLLFFTQGEGLDASKVRIAEFGNALLLGSFSLQCFLFNVVSKPHRLETARFDINKDHTCLVYTVSSAHVGLRIAQSISDSRRSLIATANDVGLLPPSFPRILQAAVSEDEAAKLYSLVPDQGHGLASSCPFVNVSRGNDTEAETGAAVMEQRRFAETIVSSLGGSEVWWPMFVPHAITLLETDLLRSVNMQKAHPSTLSFSTPHSAYMETVIGLWQVFVQLLMNHGSWDAYQNNSAGGSHGLRHNLRTYSRTKGLGAWEESCKVLSEIILALQSPVL</sequence>
<reference evidence="2 3" key="1">
    <citation type="submission" date="2018-07" db="EMBL/GenBank/DDBJ databases">
        <title>The complete nuclear genome of the prasinophyte Chloropicon primus (CCMP1205).</title>
        <authorList>
            <person name="Pombert J.-F."/>
            <person name="Otis C."/>
            <person name="Turmel M."/>
            <person name="Lemieux C."/>
        </authorList>
    </citation>
    <scope>NUCLEOTIDE SEQUENCE [LARGE SCALE GENOMIC DNA]</scope>
    <source>
        <strain evidence="2 3">CCMP1205</strain>
    </source>
</reference>
<evidence type="ECO:0000313" key="3">
    <source>
        <dbReference type="Proteomes" id="UP000316726"/>
    </source>
</evidence>
<dbReference type="EMBL" id="CP031048">
    <property type="protein sequence ID" value="QDZ24962.1"/>
    <property type="molecule type" value="Genomic_DNA"/>
</dbReference>
<dbReference type="SUPFAM" id="SSF49899">
    <property type="entry name" value="Concanavalin A-like lectins/glucanases"/>
    <property type="match status" value="1"/>
</dbReference>
<keyword evidence="1" id="KW-0732">Signal</keyword>
<dbReference type="Pfam" id="PF13385">
    <property type="entry name" value="Laminin_G_3"/>
    <property type="match status" value="1"/>
</dbReference>